<dbReference type="InterPro" id="IPR042197">
    <property type="entry name" value="Apaf_helical"/>
</dbReference>
<dbReference type="InterPro" id="IPR041118">
    <property type="entry name" value="Rx_N"/>
</dbReference>
<dbReference type="Gramene" id="OE9A094529T1">
    <property type="protein sequence ID" value="OE9A094529C1"/>
    <property type="gene ID" value="OE9A094529"/>
</dbReference>
<dbReference type="PANTHER" id="PTHR23155:SF1205">
    <property type="entry name" value="DISEASE RESISTANCE PROTEIN RPM1"/>
    <property type="match status" value="1"/>
</dbReference>
<dbReference type="Proteomes" id="UP000594638">
    <property type="component" value="Unassembled WGS sequence"/>
</dbReference>
<evidence type="ECO:0000256" key="3">
    <source>
        <dbReference type="ARBA" id="ARBA00022737"/>
    </source>
</evidence>
<name>A0A8S0RVV2_OLEEU</name>
<feature type="domain" description="Disease resistance R13L4/SHOC-2-like LRR" evidence="10">
    <location>
        <begin position="537"/>
        <end position="861"/>
    </location>
</feature>
<dbReference type="GO" id="GO:0005524">
    <property type="term" value="F:ATP binding"/>
    <property type="evidence" value="ECO:0007669"/>
    <property type="project" value="UniProtKB-KW"/>
</dbReference>
<dbReference type="Pfam" id="PF18052">
    <property type="entry name" value="Rx_N"/>
    <property type="match status" value="1"/>
</dbReference>
<accession>A0A8S0RVV2</accession>
<evidence type="ECO:0000259" key="9">
    <source>
        <dbReference type="Pfam" id="PF23559"/>
    </source>
</evidence>
<dbReference type="Gene3D" id="1.10.8.430">
    <property type="entry name" value="Helical domain of apoptotic protease-activating factors"/>
    <property type="match status" value="1"/>
</dbReference>
<evidence type="ECO:0000256" key="2">
    <source>
        <dbReference type="ARBA" id="ARBA00022614"/>
    </source>
</evidence>
<evidence type="ECO:0000259" key="7">
    <source>
        <dbReference type="Pfam" id="PF00931"/>
    </source>
</evidence>
<dbReference type="Pfam" id="PF23559">
    <property type="entry name" value="WHD_DRP"/>
    <property type="match status" value="1"/>
</dbReference>
<dbReference type="InterPro" id="IPR032675">
    <property type="entry name" value="LRR_dom_sf"/>
</dbReference>
<dbReference type="InterPro" id="IPR058922">
    <property type="entry name" value="WHD_DRP"/>
</dbReference>
<dbReference type="InterPro" id="IPR002182">
    <property type="entry name" value="NB-ARC"/>
</dbReference>
<sequence length="910" mass="103674">MAELAVSAALLSFEIIFPVLNQHLNLKKKVKDEIESFEGWVRAMKAFLEDNEDDTERSRLLEDKVEQVRGIAYDIEDLLEEFSLHSSYIFHSNKFTQKAVQAGHNIKHHFPLHGISGKIKRIKNKIDGIVLQNILFANGSRPAASSSGTRSRVQVSPLLLDDELVGYKKPREELISQLIDGEKRLVRIAVVGPGGSGKSTCVKKVFGKRRILGQFDCHAWVHVSQHFDVEELLSDMLKKFCESRKEIYCDQRGGDTLTKLRNYLVAKRYIVVLDNIWRREDWERIKNALPSGFLGSRIILTTRASDVASSAEFIHHLNGLEALEAWTLFCKKAFQDSKGECPSELKDCSVKILKRCEGLPFYILVVAGALSNTPKFPREWEKFHSSLGAEIERNSPLLVICRPGYKDLSSNLKSCLLYFSIFPEDYSVSRGRLVRLWVAERFATETHAKTAEEVAEDYLNELIQRNLVHVSSWGFDGQPRYCRVLNLVRPFIVQKCEEEKFASIFSEDHSIPGRKPRRISVQSACTYSSQNSDFGGVRSMSLFRCDDTSLSEIENSFRLLRVLDFQGSPLSKFPKPIVQLILLRYLSLRDTEIDVIPQSIKKLLHLETLDLKQTNVTKLPKEIWRLHNLQHLFAYKYKVENYVAFESVQGAKVYEGIETLTKLQKLSLLDVSQTGRIIQELKCLTQLRKLGLTGIKREFGRHLCASIEQMKNLTTLDLCTTSKEEYLELGDLANPPRFLQRLYLKGRLRELPRWISSLDNLFKIGLMSSKLLDSPLKALQNLPNLVELQLVGCYVGDQLLFEASSFQKLKNLVVEELSAVHTVVIEERSIPELQQMSLRKCGNLKMLPLGIHNLGKVKELTLYDMNQGLIASLRKDGQDCDLVVHIPVVHSFTLNGRSWSFENLSPSSTS</sequence>
<evidence type="ECO:0000256" key="1">
    <source>
        <dbReference type="ARBA" id="ARBA00008894"/>
    </source>
</evidence>
<dbReference type="OrthoDB" id="690341at2759"/>
<dbReference type="InterPro" id="IPR055414">
    <property type="entry name" value="LRR_R13L4/SHOC2-like"/>
</dbReference>
<dbReference type="Pfam" id="PF00931">
    <property type="entry name" value="NB-ARC"/>
    <property type="match status" value="1"/>
</dbReference>
<dbReference type="InterPro" id="IPR027417">
    <property type="entry name" value="P-loop_NTPase"/>
</dbReference>
<dbReference type="Gene3D" id="3.80.10.10">
    <property type="entry name" value="Ribonuclease Inhibitor"/>
    <property type="match status" value="2"/>
</dbReference>
<dbReference type="SUPFAM" id="SSF52540">
    <property type="entry name" value="P-loop containing nucleoside triphosphate hydrolases"/>
    <property type="match status" value="1"/>
</dbReference>
<protein>
    <submittedName>
        <fullName evidence="11">Disease resistance RPM1-like</fullName>
    </submittedName>
</protein>
<evidence type="ECO:0000256" key="6">
    <source>
        <dbReference type="ARBA" id="ARBA00022840"/>
    </source>
</evidence>
<dbReference type="InterPro" id="IPR036388">
    <property type="entry name" value="WH-like_DNA-bd_sf"/>
</dbReference>
<gene>
    <name evidence="11" type="ORF">OLEA9_A094529</name>
</gene>
<dbReference type="InterPro" id="IPR044974">
    <property type="entry name" value="Disease_R_plants"/>
</dbReference>
<evidence type="ECO:0000259" key="10">
    <source>
        <dbReference type="Pfam" id="PF23598"/>
    </source>
</evidence>
<keyword evidence="4" id="KW-0547">Nucleotide-binding</keyword>
<dbReference type="GO" id="GO:0051607">
    <property type="term" value="P:defense response to virus"/>
    <property type="evidence" value="ECO:0007669"/>
    <property type="project" value="UniProtKB-ARBA"/>
</dbReference>
<dbReference type="PRINTS" id="PR00364">
    <property type="entry name" value="DISEASERSIST"/>
</dbReference>
<dbReference type="SUPFAM" id="SSF52058">
    <property type="entry name" value="L domain-like"/>
    <property type="match status" value="1"/>
</dbReference>
<dbReference type="AlphaFoldDB" id="A0A8S0RVV2"/>
<dbReference type="PANTHER" id="PTHR23155">
    <property type="entry name" value="DISEASE RESISTANCE PROTEIN RP"/>
    <property type="match status" value="1"/>
</dbReference>
<comment type="similarity">
    <text evidence="1">Belongs to the disease resistance NB-LRR family.</text>
</comment>
<comment type="caution">
    <text evidence="11">The sequence shown here is derived from an EMBL/GenBank/DDBJ whole genome shotgun (WGS) entry which is preliminary data.</text>
</comment>
<dbReference type="Pfam" id="PF23598">
    <property type="entry name" value="LRR_14"/>
    <property type="match status" value="1"/>
</dbReference>
<evidence type="ECO:0000256" key="5">
    <source>
        <dbReference type="ARBA" id="ARBA00022821"/>
    </source>
</evidence>
<keyword evidence="6" id="KW-0067">ATP-binding</keyword>
<dbReference type="Gene3D" id="3.40.50.300">
    <property type="entry name" value="P-loop containing nucleotide triphosphate hydrolases"/>
    <property type="match status" value="1"/>
</dbReference>
<organism evidence="11 12">
    <name type="scientific">Olea europaea subsp. europaea</name>
    <dbReference type="NCBI Taxonomy" id="158383"/>
    <lineage>
        <taxon>Eukaryota</taxon>
        <taxon>Viridiplantae</taxon>
        <taxon>Streptophyta</taxon>
        <taxon>Embryophyta</taxon>
        <taxon>Tracheophyta</taxon>
        <taxon>Spermatophyta</taxon>
        <taxon>Magnoliopsida</taxon>
        <taxon>eudicotyledons</taxon>
        <taxon>Gunneridae</taxon>
        <taxon>Pentapetalae</taxon>
        <taxon>asterids</taxon>
        <taxon>lamiids</taxon>
        <taxon>Lamiales</taxon>
        <taxon>Oleaceae</taxon>
        <taxon>Oleeae</taxon>
        <taxon>Olea</taxon>
    </lineage>
</organism>
<dbReference type="FunFam" id="1.10.10.10:FF:000322">
    <property type="entry name" value="Probable disease resistance protein At1g63360"/>
    <property type="match status" value="1"/>
</dbReference>
<feature type="domain" description="Disease resistance protein winged helix" evidence="9">
    <location>
        <begin position="421"/>
        <end position="489"/>
    </location>
</feature>
<keyword evidence="12" id="KW-1185">Reference proteome</keyword>
<dbReference type="CDD" id="cd14798">
    <property type="entry name" value="RX-CC_like"/>
    <property type="match status" value="1"/>
</dbReference>
<dbReference type="GO" id="GO:0098542">
    <property type="term" value="P:defense response to other organism"/>
    <property type="evidence" value="ECO:0007669"/>
    <property type="project" value="TreeGrafter"/>
</dbReference>
<feature type="domain" description="NB-ARC" evidence="7">
    <location>
        <begin position="170"/>
        <end position="337"/>
    </location>
</feature>
<keyword evidence="5" id="KW-0611">Plant defense</keyword>
<dbReference type="Gene3D" id="1.10.10.10">
    <property type="entry name" value="Winged helix-like DNA-binding domain superfamily/Winged helix DNA-binding domain"/>
    <property type="match status" value="1"/>
</dbReference>
<dbReference type="GO" id="GO:0043531">
    <property type="term" value="F:ADP binding"/>
    <property type="evidence" value="ECO:0007669"/>
    <property type="project" value="InterPro"/>
</dbReference>
<keyword evidence="2" id="KW-0433">Leucine-rich repeat</keyword>
<dbReference type="EMBL" id="CACTIH010003753">
    <property type="protein sequence ID" value="CAA2984138.1"/>
    <property type="molecule type" value="Genomic_DNA"/>
</dbReference>
<proteinExistence type="inferred from homology"/>
<feature type="domain" description="Disease resistance N-terminal" evidence="8">
    <location>
        <begin position="16"/>
        <end position="86"/>
    </location>
</feature>
<dbReference type="InterPro" id="IPR038005">
    <property type="entry name" value="RX-like_CC"/>
</dbReference>
<dbReference type="FunFam" id="3.40.50.300:FF:001091">
    <property type="entry name" value="Probable disease resistance protein At1g61300"/>
    <property type="match status" value="1"/>
</dbReference>
<evidence type="ECO:0000256" key="4">
    <source>
        <dbReference type="ARBA" id="ARBA00022741"/>
    </source>
</evidence>
<evidence type="ECO:0000259" key="8">
    <source>
        <dbReference type="Pfam" id="PF18052"/>
    </source>
</evidence>
<keyword evidence="3" id="KW-0677">Repeat</keyword>
<evidence type="ECO:0000313" key="11">
    <source>
        <dbReference type="EMBL" id="CAA2984138.1"/>
    </source>
</evidence>
<reference evidence="11 12" key="1">
    <citation type="submission" date="2019-12" db="EMBL/GenBank/DDBJ databases">
        <authorList>
            <person name="Alioto T."/>
            <person name="Alioto T."/>
            <person name="Gomez Garrido J."/>
        </authorList>
    </citation>
    <scope>NUCLEOTIDE SEQUENCE [LARGE SCALE GENOMIC DNA]</scope>
</reference>
<evidence type="ECO:0000313" key="12">
    <source>
        <dbReference type="Proteomes" id="UP000594638"/>
    </source>
</evidence>
<dbReference type="Gene3D" id="1.20.5.4130">
    <property type="match status" value="1"/>
</dbReference>